<feature type="domain" description="Acyl-CoA thioesterase 2 C-terminal" evidence="3">
    <location>
        <begin position="183"/>
        <end position="289"/>
    </location>
</feature>
<dbReference type="Pfam" id="PF02551">
    <property type="entry name" value="Acyl_CoA_thio"/>
    <property type="match status" value="1"/>
</dbReference>
<proteinExistence type="inferred from homology"/>
<feature type="domain" description="Acyl-CoA thioesterase-like N-terminal HotDog" evidence="4">
    <location>
        <begin position="29"/>
        <end position="121"/>
    </location>
</feature>
<dbReference type="InterPro" id="IPR029069">
    <property type="entry name" value="HotDog_dom_sf"/>
</dbReference>
<evidence type="ECO:0000259" key="3">
    <source>
        <dbReference type="Pfam" id="PF02551"/>
    </source>
</evidence>
<evidence type="ECO:0000256" key="2">
    <source>
        <dbReference type="ARBA" id="ARBA00022801"/>
    </source>
</evidence>
<keyword evidence="2" id="KW-0378">Hydrolase</keyword>
<comment type="similarity">
    <text evidence="1">Belongs to the C/M/P thioester hydrolase family.</text>
</comment>
<keyword evidence="6" id="KW-1185">Reference proteome</keyword>
<dbReference type="GO" id="GO:0047617">
    <property type="term" value="F:fatty acyl-CoA hydrolase activity"/>
    <property type="evidence" value="ECO:0007669"/>
    <property type="project" value="InterPro"/>
</dbReference>
<evidence type="ECO:0000259" key="4">
    <source>
        <dbReference type="Pfam" id="PF13622"/>
    </source>
</evidence>
<dbReference type="SUPFAM" id="SSF54637">
    <property type="entry name" value="Thioesterase/thiol ester dehydrase-isomerase"/>
    <property type="match status" value="2"/>
</dbReference>
<organism evidence="5 6">
    <name type="scientific">Corynebacterium lizhenjunii</name>
    <dbReference type="NCBI Taxonomy" id="2709394"/>
    <lineage>
        <taxon>Bacteria</taxon>
        <taxon>Bacillati</taxon>
        <taxon>Actinomycetota</taxon>
        <taxon>Actinomycetes</taxon>
        <taxon>Mycobacteriales</taxon>
        <taxon>Corynebacteriaceae</taxon>
        <taxon>Corynebacterium</taxon>
    </lineage>
</organism>
<evidence type="ECO:0000313" key="5">
    <source>
        <dbReference type="EMBL" id="QPK80334.1"/>
    </source>
</evidence>
<dbReference type="InterPro" id="IPR049449">
    <property type="entry name" value="TesB_ACOT8-like_N"/>
</dbReference>
<evidence type="ECO:0000256" key="1">
    <source>
        <dbReference type="ARBA" id="ARBA00006538"/>
    </source>
</evidence>
<dbReference type="InterPro" id="IPR003703">
    <property type="entry name" value="Acyl_CoA_thio"/>
</dbReference>
<name>A0A7T0KHN8_9CORY</name>
<reference evidence="5 6" key="1">
    <citation type="submission" date="2020-11" db="EMBL/GenBank/DDBJ databases">
        <title>Corynebacterium sp. ZJ-599.</title>
        <authorList>
            <person name="Zhou J."/>
        </authorList>
    </citation>
    <scope>NUCLEOTIDE SEQUENCE [LARGE SCALE GENOMIC DNA]</scope>
    <source>
        <strain evidence="5 6">ZJ-599</strain>
    </source>
</reference>
<dbReference type="CDD" id="cd03444">
    <property type="entry name" value="Thioesterase_II_repeat1"/>
    <property type="match status" value="1"/>
</dbReference>
<dbReference type="Gene3D" id="2.40.160.210">
    <property type="entry name" value="Acyl-CoA thioesterase, double hotdog domain"/>
    <property type="match status" value="1"/>
</dbReference>
<dbReference type="GO" id="GO:0009062">
    <property type="term" value="P:fatty acid catabolic process"/>
    <property type="evidence" value="ECO:0007669"/>
    <property type="project" value="TreeGrafter"/>
</dbReference>
<evidence type="ECO:0000313" key="6">
    <source>
        <dbReference type="Proteomes" id="UP000594681"/>
    </source>
</evidence>
<dbReference type="InterPro" id="IPR042171">
    <property type="entry name" value="Acyl-CoA_hotdog"/>
</dbReference>
<dbReference type="AlphaFoldDB" id="A0A7T0KHN8"/>
<dbReference type="Pfam" id="PF13622">
    <property type="entry name" value="4HBT_3"/>
    <property type="match status" value="1"/>
</dbReference>
<protein>
    <submittedName>
        <fullName evidence="5">Thioesterase family protein</fullName>
    </submittedName>
</protein>
<dbReference type="KEGG" id="cliz:G7Y31_06500"/>
<gene>
    <name evidence="5" type="ORF">G7Y31_06500</name>
</gene>
<dbReference type="InterPro" id="IPR025652">
    <property type="entry name" value="TesB_C"/>
</dbReference>
<accession>A0A7T0KHN8</accession>
<dbReference type="PANTHER" id="PTHR11066:SF34">
    <property type="entry name" value="ACYL-COENZYME A THIOESTERASE 8"/>
    <property type="match status" value="1"/>
</dbReference>
<dbReference type="Proteomes" id="UP000594681">
    <property type="component" value="Chromosome"/>
</dbReference>
<dbReference type="PANTHER" id="PTHR11066">
    <property type="entry name" value="ACYL-COA THIOESTERASE"/>
    <property type="match status" value="1"/>
</dbReference>
<sequence length="294" mass="32529">MIEEVLTVIPDPQRPGVYHGPQIDSVIPRTFGGQVASQSLRAAQLAVAAQLADTPATHPTDAPANLPQVHSFHSYFVGPADSTQPLELHVSQLRAGRSFNHQEVRAYQGTGHKKDLKYVLLASFHHPGDSGPAHQDRMPDVDDPETLAPVDAAHANTRLVIGDWSQWDIRPQPRDGRSREKDGAVQRNIWFRNTADLAVYRDDEAFHRAGLAYMADMTIIRTALIGHEDPKVQMASLDHTIWFHRPVRINEWMLYSQDSPAAGEGTGLTRGAVYNANGHLLATVAQEGLIRHLH</sequence>
<dbReference type="GO" id="GO:0006637">
    <property type="term" value="P:acyl-CoA metabolic process"/>
    <property type="evidence" value="ECO:0007669"/>
    <property type="project" value="InterPro"/>
</dbReference>
<dbReference type="EMBL" id="CP064954">
    <property type="protein sequence ID" value="QPK80334.1"/>
    <property type="molecule type" value="Genomic_DNA"/>
</dbReference>